<gene>
    <name evidence="1" type="ORF">Amon02_000475500</name>
</gene>
<proteinExistence type="predicted"/>
<protein>
    <submittedName>
        <fullName evidence="1">Unnamed protein product</fullName>
    </submittedName>
</protein>
<sequence>MSYPSASSGSRPPTHFAGRPSSMFPGNVATYGGHVRHEIRAPLYVPSNGGSAAATPMTPEHPPRLPNRRR</sequence>
<name>A0ACB5T429_AMBMO</name>
<evidence type="ECO:0000313" key="2">
    <source>
        <dbReference type="Proteomes" id="UP001165064"/>
    </source>
</evidence>
<dbReference type="EMBL" id="BSXS01003342">
    <property type="protein sequence ID" value="GME81088.1"/>
    <property type="molecule type" value="Genomic_DNA"/>
</dbReference>
<accession>A0ACB5T429</accession>
<reference evidence="1" key="1">
    <citation type="submission" date="2023-04" db="EMBL/GenBank/DDBJ databases">
        <title>Ambrosiozyma monospora NBRC 10751.</title>
        <authorList>
            <person name="Ichikawa N."/>
            <person name="Sato H."/>
            <person name="Tonouchi N."/>
        </authorList>
    </citation>
    <scope>NUCLEOTIDE SEQUENCE</scope>
    <source>
        <strain evidence="1">NBRC 10751</strain>
    </source>
</reference>
<comment type="caution">
    <text evidence="1">The sequence shown here is derived from an EMBL/GenBank/DDBJ whole genome shotgun (WGS) entry which is preliminary data.</text>
</comment>
<evidence type="ECO:0000313" key="1">
    <source>
        <dbReference type="EMBL" id="GME81088.1"/>
    </source>
</evidence>
<organism evidence="1 2">
    <name type="scientific">Ambrosiozyma monospora</name>
    <name type="common">Yeast</name>
    <name type="synonym">Endomycopsis monosporus</name>
    <dbReference type="NCBI Taxonomy" id="43982"/>
    <lineage>
        <taxon>Eukaryota</taxon>
        <taxon>Fungi</taxon>
        <taxon>Dikarya</taxon>
        <taxon>Ascomycota</taxon>
        <taxon>Saccharomycotina</taxon>
        <taxon>Pichiomycetes</taxon>
        <taxon>Pichiales</taxon>
        <taxon>Pichiaceae</taxon>
        <taxon>Ambrosiozyma</taxon>
    </lineage>
</organism>
<dbReference type="Proteomes" id="UP001165064">
    <property type="component" value="Unassembled WGS sequence"/>
</dbReference>
<keyword evidence="2" id="KW-1185">Reference proteome</keyword>